<proteinExistence type="predicted"/>
<evidence type="ECO:0000313" key="3">
    <source>
        <dbReference type="Proteomes" id="UP001500655"/>
    </source>
</evidence>
<keyword evidence="3" id="KW-1185">Reference proteome</keyword>
<feature type="transmembrane region" description="Helical" evidence="1">
    <location>
        <begin position="199"/>
        <end position="220"/>
    </location>
</feature>
<keyword evidence="1" id="KW-1133">Transmembrane helix</keyword>
<dbReference type="Proteomes" id="UP001500655">
    <property type="component" value="Unassembled WGS sequence"/>
</dbReference>
<keyword evidence="1" id="KW-0472">Membrane</keyword>
<name>A0ABP4W1Z7_9ACTN</name>
<feature type="transmembrane region" description="Helical" evidence="1">
    <location>
        <begin position="164"/>
        <end position="187"/>
    </location>
</feature>
<evidence type="ECO:0000313" key="2">
    <source>
        <dbReference type="EMBL" id="GAA1744680.1"/>
    </source>
</evidence>
<evidence type="ECO:0000256" key="1">
    <source>
        <dbReference type="SAM" id="Phobius"/>
    </source>
</evidence>
<dbReference type="PANTHER" id="PTHR36832:SF2">
    <property type="entry name" value="INTEGRAL MEMBRANE PROTEIN"/>
    <property type="match status" value="1"/>
</dbReference>
<reference evidence="3" key="1">
    <citation type="journal article" date="2019" name="Int. J. Syst. Evol. Microbiol.">
        <title>The Global Catalogue of Microorganisms (GCM) 10K type strain sequencing project: providing services to taxonomists for standard genome sequencing and annotation.</title>
        <authorList>
            <consortium name="The Broad Institute Genomics Platform"/>
            <consortium name="The Broad Institute Genome Sequencing Center for Infectious Disease"/>
            <person name="Wu L."/>
            <person name="Ma J."/>
        </authorList>
    </citation>
    <scope>NUCLEOTIDE SEQUENCE [LARGE SCALE GENOMIC DNA]</scope>
    <source>
        <strain evidence="3">JCM 13249</strain>
    </source>
</reference>
<dbReference type="Pfam" id="PF06182">
    <property type="entry name" value="ABC2_membrane_6"/>
    <property type="match status" value="1"/>
</dbReference>
<organism evidence="2 3">
    <name type="scientific">Luedemannella helvata</name>
    <dbReference type="NCBI Taxonomy" id="349315"/>
    <lineage>
        <taxon>Bacteria</taxon>
        <taxon>Bacillati</taxon>
        <taxon>Actinomycetota</taxon>
        <taxon>Actinomycetes</taxon>
        <taxon>Micromonosporales</taxon>
        <taxon>Micromonosporaceae</taxon>
        <taxon>Luedemannella</taxon>
    </lineage>
</organism>
<dbReference type="InterPro" id="IPR010390">
    <property type="entry name" value="ABC-2_transporter-like"/>
</dbReference>
<dbReference type="PANTHER" id="PTHR36832">
    <property type="entry name" value="SLR1174 PROTEIN-RELATED"/>
    <property type="match status" value="1"/>
</dbReference>
<feature type="transmembrane region" description="Helical" evidence="1">
    <location>
        <begin position="57"/>
        <end position="77"/>
    </location>
</feature>
<feature type="transmembrane region" description="Helical" evidence="1">
    <location>
        <begin position="136"/>
        <end position="158"/>
    </location>
</feature>
<gene>
    <name evidence="2" type="ORF">GCM10009681_14500</name>
</gene>
<protein>
    <submittedName>
        <fullName evidence="2">ABC-2 family transporter protein</fullName>
    </submittedName>
</protein>
<accession>A0ABP4W1Z7</accession>
<feature type="transmembrane region" description="Helical" evidence="1">
    <location>
        <begin position="256"/>
        <end position="276"/>
    </location>
</feature>
<dbReference type="EMBL" id="BAAALS010000005">
    <property type="protein sequence ID" value="GAA1744680.1"/>
    <property type="molecule type" value="Genomic_DNA"/>
</dbReference>
<comment type="caution">
    <text evidence="2">The sequence shown here is derived from an EMBL/GenBank/DDBJ whole genome shotgun (WGS) entry which is preliminary data.</text>
</comment>
<feature type="transmembrane region" description="Helical" evidence="1">
    <location>
        <begin position="83"/>
        <end position="102"/>
    </location>
</feature>
<sequence>MHPDLATVPPEPVDARPSIMSPLWALAVAGFRRYSTYRQATVAACVTNSVFGFLRSFVFLATIAGATAATGVANAAGYTAEQLLTFCWVTQGLIGVVALWGWTDLGDRIRTGDVVADLLRPLNPVLSYLAIDLGRAGFAVLIRFVVPVAVGALFFDLYVPRHLATYPLFAVSMILGVVVCFGCRFLLNAVGYWLLDLRGVIAAWFVVTGLFVGLTFPLPFLPDWAEATLWIATPFPSIMQGPLDILVERGGQAHQGLILLAQSLWSVVLLLSCAYVQQRAERKLVIQGG</sequence>
<keyword evidence="1" id="KW-0812">Transmembrane</keyword>